<dbReference type="SUPFAM" id="SSF48264">
    <property type="entry name" value="Cytochrome P450"/>
    <property type="match status" value="1"/>
</dbReference>
<dbReference type="HOGENOM" id="CLU_927214_0_0_11"/>
<dbReference type="GO" id="GO:0020037">
    <property type="term" value="F:heme binding"/>
    <property type="evidence" value="ECO:0007669"/>
    <property type="project" value="InterPro"/>
</dbReference>
<dbReference type="EMBL" id="AP012319">
    <property type="protein sequence ID" value="BAL92162.1"/>
    <property type="molecule type" value="Genomic_DNA"/>
</dbReference>
<evidence type="ECO:0000256" key="1">
    <source>
        <dbReference type="SAM" id="MobiDB-lite"/>
    </source>
</evidence>
<organism evidence="2 3">
    <name type="scientific">Actinoplanes missouriensis (strain ATCC 14538 / DSM 43046 / CBS 188.64 / JCM 3121 / NBRC 102363 / NCIMB 12654 / NRRL B-3342 / UNCC 431)</name>
    <dbReference type="NCBI Taxonomy" id="512565"/>
    <lineage>
        <taxon>Bacteria</taxon>
        <taxon>Bacillati</taxon>
        <taxon>Actinomycetota</taxon>
        <taxon>Actinomycetes</taxon>
        <taxon>Micromonosporales</taxon>
        <taxon>Micromonosporaceae</taxon>
        <taxon>Actinoplanes</taxon>
    </lineage>
</organism>
<dbReference type="eggNOG" id="ENOG5033Z8Q">
    <property type="taxonomic scope" value="Bacteria"/>
</dbReference>
<protein>
    <submittedName>
        <fullName evidence="2">Uncharacterized protein</fullName>
    </submittedName>
</protein>
<dbReference type="GO" id="GO:0004497">
    <property type="term" value="F:monooxygenase activity"/>
    <property type="evidence" value="ECO:0007669"/>
    <property type="project" value="InterPro"/>
</dbReference>
<dbReference type="AlphaFoldDB" id="I0HGM5"/>
<reference evidence="2 3" key="1">
    <citation type="submission" date="2012-02" db="EMBL/GenBank/DDBJ databases">
        <title>Complete genome sequence of Actinoplanes missouriensis 431 (= NBRC 102363).</title>
        <authorList>
            <person name="Ohnishi Y."/>
            <person name="Ishikawa J."/>
            <person name="Sekine M."/>
            <person name="Hosoyama A."/>
            <person name="Harada T."/>
            <person name="Narita H."/>
            <person name="Hata T."/>
            <person name="Konno Y."/>
            <person name="Tutikane K."/>
            <person name="Fujita N."/>
            <person name="Horinouchi S."/>
            <person name="Hayakawa M."/>
        </authorList>
    </citation>
    <scope>NUCLEOTIDE SEQUENCE [LARGE SCALE GENOMIC DNA]</scope>
    <source>
        <strain evidence="3">ATCC 14538 / DSM 43046 / CBS 188.64 / JCM 3121 / NBRC 102363 / NCIMB 12654 / NRRL B-3342 / UNCC 431</strain>
    </source>
</reference>
<dbReference type="GO" id="GO:0016705">
    <property type="term" value="F:oxidoreductase activity, acting on paired donors, with incorporation or reduction of molecular oxygen"/>
    <property type="evidence" value="ECO:0007669"/>
    <property type="project" value="InterPro"/>
</dbReference>
<dbReference type="GO" id="GO:0005506">
    <property type="term" value="F:iron ion binding"/>
    <property type="evidence" value="ECO:0007669"/>
    <property type="project" value="InterPro"/>
</dbReference>
<dbReference type="STRING" id="512565.AMIS_69420"/>
<keyword evidence="3" id="KW-1185">Reference proteome</keyword>
<evidence type="ECO:0000313" key="2">
    <source>
        <dbReference type="EMBL" id="BAL92162.1"/>
    </source>
</evidence>
<feature type="region of interest" description="Disordered" evidence="1">
    <location>
        <begin position="18"/>
        <end position="38"/>
    </location>
</feature>
<dbReference type="InterPro" id="IPR036396">
    <property type="entry name" value="Cyt_P450_sf"/>
</dbReference>
<evidence type="ECO:0000313" key="3">
    <source>
        <dbReference type="Proteomes" id="UP000007882"/>
    </source>
</evidence>
<sequence>MAQQSWWRRFRTWLAGPDTGPDRSALPEVRHRPSTPGDAVPVLSKGDVYEFQVIADLEWISSVMDHSELVRQSVEYTPAAHDELRRRVWRIGRQFDPDAADAAEERMRAEAAEWCYDTDRGQIRCVAEIRVRPDERVREHLVPYALRRIDLNQETEIGNRRAEMVENLVTRWRKVLTELGVSPITVAAAQLTDRHFAEILDLLAAKRRQQGQDLVDVLGQAALDHQQLGMFEFAEMYASAAAAFVSQLGEEDKKFVRDIVEAELTAGRS</sequence>
<dbReference type="Proteomes" id="UP000007882">
    <property type="component" value="Chromosome"/>
</dbReference>
<dbReference type="PATRIC" id="fig|512565.3.peg.6945"/>
<gene>
    <name evidence="2" type="ordered locus">AMIS_69420</name>
</gene>
<dbReference type="RefSeq" id="WP_014447047.1">
    <property type="nucleotide sequence ID" value="NC_017093.1"/>
</dbReference>
<proteinExistence type="predicted"/>
<dbReference type="OrthoDB" id="3690860at2"/>
<dbReference type="KEGG" id="ams:AMIS_69420"/>
<name>I0HGM5_ACTM4</name>
<accession>I0HGM5</accession>